<feature type="transmembrane region" description="Helical" evidence="6">
    <location>
        <begin position="86"/>
        <end position="114"/>
    </location>
</feature>
<dbReference type="Proteomes" id="UP000515152">
    <property type="component" value="Chromosome 9"/>
</dbReference>
<comment type="subcellular location">
    <subcellularLocation>
        <location evidence="1">Membrane</location>
    </subcellularLocation>
</comment>
<dbReference type="Gene3D" id="1.20.1070.10">
    <property type="entry name" value="Rhodopsin 7-helix transmembrane proteins"/>
    <property type="match status" value="1"/>
</dbReference>
<protein>
    <submittedName>
        <fullName evidence="9">Odorant receptor 129-1</fullName>
    </submittedName>
</protein>
<evidence type="ECO:0000256" key="4">
    <source>
        <dbReference type="ARBA" id="ARBA00023136"/>
    </source>
</evidence>
<dbReference type="CTD" id="100000097"/>
<dbReference type="GeneID" id="105911159"/>
<dbReference type="OrthoDB" id="8856247at2759"/>
<feature type="transmembrane region" description="Helical" evidence="6">
    <location>
        <begin position="266"/>
        <end position="286"/>
    </location>
</feature>
<dbReference type="GO" id="GO:0016020">
    <property type="term" value="C:membrane"/>
    <property type="evidence" value="ECO:0007669"/>
    <property type="project" value="UniProtKB-SubCell"/>
</dbReference>
<dbReference type="FunFam" id="1.20.1070.10:FF:000096">
    <property type="entry name" value="Odorant receptor 131-2"/>
    <property type="match status" value="1"/>
</dbReference>
<gene>
    <name evidence="9" type="primary">or95a1</name>
</gene>
<feature type="transmembrane region" description="Helical" evidence="6">
    <location>
        <begin position="188"/>
        <end position="211"/>
    </location>
</feature>
<dbReference type="GO" id="GO:0004984">
    <property type="term" value="F:olfactory receptor activity"/>
    <property type="evidence" value="ECO:0007669"/>
    <property type="project" value="TreeGrafter"/>
</dbReference>
<dbReference type="RefSeq" id="XP_012695399.1">
    <property type="nucleotide sequence ID" value="XM_012839945.1"/>
</dbReference>
<dbReference type="PANTHER" id="PTHR26451:SF991">
    <property type="entry name" value="ODORANT RECEPTOR"/>
    <property type="match status" value="1"/>
</dbReference>
<dbReference type="KEGG" id="char:105911159"/>
<dbReference type="PROSITE" id="PS50262">
    <property type="entry name" value="G_PROTEIN_RECEP_F1_2"/>
    <property type="match status" value="1"/>
</dbReference>
<keyword evidence="3 6" id="KW-1133">Transmembrane helix</keyword>
<feature type="transmembrane region" description="Helical" evidence="6">
    <location>
        <begin position="223"/>
        <end position="246"/>
    </location>
</feature>
<keyword evidence="8" id="KW-1185">Reference proteome</keyword>
<evidence type="ECO:0000313" key="8">
    <source>
        <dbReference type="Proteomes" id="UP000515152"/>
    </source>
</evidence>
<evidence type="ECO:0000313" key="9">
    <source>
        <dbReference type="RefSeq" id="XP_012695399.1"/>
    </source>
</evidence>
<dbReference type="GO" id="GO:0005549">
    <property type="term" value="F:odorant binding"/>
    <property type="evidence" value="ECO:0007669"/>
    <property type="project" value="TreeGrafter"/>
</dbReference>
<feature type="region of interest" description="Disordered" evidence="5">
    <location>
        <begin position="301"/>
        <end position="323"/>
    </location>
</feature>
<evidence type="ECO:0000256" key="1">
    <source>
        <dbReference type="ARBA" id="ARBA00004370"/>
    </source>
</evidence>
<dbReference type="Pfam" id="PF00001">
    <property type="entry name" value="7tm_1"/>
    <property type="match status" value="1"/>
</dbReference>
<dbReference type="AlphaFoldDB" id="A0A6P3WCW6"/>
<evidence type="ECO:0000256" key="5">
    <source>
        <dbReference type="SAM" id="MobiDB-lite"/>
    </source>
</evidence>
<evidence type="ECO:0000259" key="7">
    <source>
        <dbReference type="PROSITE" id="PS50262"/>
    </source>
</evidence>
<name>A0A6P3WCW6_CLUHA</name>
<evidence type="ECO:0000256" key="6">
    <source>
        <dbReference type="SAM" id="Phobius"/>
    </source>
</evidence>
<keyword evidence="4 6" id="KW-0472">Membrane</keyword>
<dbReference type="InterPro" id="IPR000276">
    <property type="entry name" value="GPCR_Rhodpsn"/>
</dbReference>
<dbReference type="InterPro" id="IPR017452">
    <property type="entry name" value="GPCR_Rhodpsn_7TM"/>
</dbReference>
<dbReference type="GO" id="GO:0004930">
    <property type="term" value="F:G protein-coupled receptor activity"/>
    <property type="evidence" value="ECO:0007669"/>
    <property type="project" value="InterPro"/>
</dbReference>
<organism evidence="8 9">
    <name type="scientific">Clupea harengus</name>
    <name type="common">Atlantic herring</name>
    <dbReference type="NCBI Taxonomy" id="7950"/>
    <lineage>
        <taxon>Eukaryota</taxon>
        <taxon>Metazoa</taxon>
        <taxon>Chordata</taxon>
        <taxon>Craniata</taxon>
        <taxon>Vertebrata</taxon>
        <taxon>Euteleostomi</taxon>
        <taxon>Actinopterygii</taxon>
        <taxon>Neopterygii</taxon>
        <taxon>Teleostei</taxon>
        <taxon>Clupei</taxon>
        <taxon>Clupeiformes</taxon>
        <taxon>Clupeoidei</taxon>
        <taxon>Clupeidae</taxon>
        <taxon>Clupea</taxon>
    </lineage>
</organism>
<feature type="domain" description="G-protein coupled receptors family 1 profile" evidence="7">
    <location>
        <begin position="36"/>
        <end position="284"/>
    </location>
</feature>
<keyword evidence="2 6" id="KW-0812">Transmembrane</keyword>
<evidence type="ECO:0000256" key="3">
    <source>
        <dbReference type="ARBA" id="ARBA00022989"/>
    </source>
</evidence>
<feature type="transmembrane region" description="Helical" evidence="6">
    <location>
        <begin position="56"/>
        <end position="80"/>
    </location>
</feature>
<dbReference type="SUPFAM" id="SSF81321">
    <property type="entry name" value="Family A G protein-coupled receptor-like"/>
    <property type="match status" value="1"/>
</dbReference>
<reference evidence="9" key="1">
    <citation type="submission" date="2025-08" db="UniProtKB">
        <authorList>
            <consortium name="RefSeq"/>
        </authorList>
    </citation>
    <scope>IDENTIFICATION</scope>
</reference>
<sequence length="323" mass="36596">MQNLTNIQVNVTSDRSVTVIVKVCVVIPIFSVFLSFIILMLHTFASHRHFLESPRYILFTYMLVNDTLQLLTSVLLFLFVMAQVNFALVLCAPLLFFSTATFLNTPLILAVMSLERYVAIFYPLQRPAAWRADRIWLIILAMWLLSCVQPVVDFAISKPRSTTDILTTPVQCKSSVLNVSLAQTLFKVVLNALFFIVVAAVILFTYVRILLGTRTMRQDRASVTKALHTVLLHGLQLLLSSCAFTIPFTEHLIVLHVGWLREHMSFLNYVCFVILPRVLSPLIYGLRDESLRRHMQRSPLCCAGRGQRPGSVGPRSKGKSIRK</sequence>
<evidence type="ECO:0000256" key="2">
    <source>
        <dbReference type="ARBA" id="ARBA00022692"/>
    </source>
</evidence>
<accession>A0A6P3WCW6</accession>
<dbReference type="CDD" id="cd00637">
    <property type="entry name" value="7tm_classA_rhodopsin-like"/>
    <property type="match status" value="1"/>
</dbReference>
<feature type="transmembrane region" description="Helical" evidence="6">
    <location>
        <begin position="20"/>
        <end position="44"/>
    </location>
</feature>
<proteinExistence type="predicted"/>
<keyword evidence="9" id="KW-0675">Receptor</keyword>
<dbReference type="InterPro" id="IPR052921">
    <property type="entry name" value="GPCR1_Superfamily_Member"/>
</dbReference>
<dbReference type="PANTHER" id="PTHR26451">
    <property type="entry name" value="G_PROTEIN_RECEP_F1_2 DOMAIN-CONTAINING PROTEIN"/>
    <property type="match status" value="1"/>
</dbReference>